<comment type="similarity">
    <text evidence="2">Belongs to the CTP synthase family.</text>
</comment>
<dbReference type="AlphaFoldDB" id="A0AAV5WTX6"/>
<dbReference type="EC" id="6.3.4.2" evidence="3"/>
<evidence type="ECO:0000256" key="2">
    <source>
        <dbReference type="ARBA" id="ARBA00007533"/>
    </source>
</evidence>
<dbReference type="GO" id="GO:0006241">
    <property type="term" value="P:CTP biosynthetic process"/>
    <property type="evidence" value="ECO:0007669"/>
    <property type="project" value="InterPro"/>
</dbReference>
<evidence type="ECO:0000256" key="4">
    <source>
        <dbReference type="ARBA" id="ARBA00022598"/>
    </source>
</evidence>
<dbReference type="SUPFAM" id="SSF52317">
    <property type="entry name" value="Class I glutamine amidotransferase-like"/>
    <property type="match status" value="1"/>
</dbReference>
<evidence type="ECO:0000256" key="9">
    <source>
        <dbReference type="ARBA" id="ARBA00047781"/>
    </source>
</evidence>
<feature type="domain" description="Glutamine amidotransferase" evidence="11">
    <location>
        <begin position="29"/>
        <end position="223"/>
    </location>
</feature>
<keyword evidence="5" id="KW-0547">Nucleotide-binding</keyword>
<dbReference type="GO" id="GO:0097268">
    <property type="term" value="C:cytoophidium"/>
    <property type="evidence" value="ECO:0007669"/>
    <property type="project" value="TreeGrafter"/>
</dbReference>
<protein>
    <recommendedName>
        <fullName evidence="3">CTP synthase (glutamine hydrolyzing)</fullName>
        <ecNumber evidence="3">6.3.4.2</ecNumber>
    </recommendedName>
</protein>
<keyword evidence="4" id="KW-0436">Ligase</keyword>
<evidence type="ECO:0000256" key="8">
    <source>
        <dbReference type="ARBA" id="ARBA00022975"/>
    </source>
</evidence>
<dbReference type="PROSITE" id="PS51273">
    <property type="entry name" value="GATASE_TYPE_1"/>
    <property type="match status" value="1"/>
</dbReference>
<evidence type="ECO:0000256" key="5">
    <source>
        <dbReference type="ARBA" id="ARBA00022741"/>
    </source>
</evidence>
<evidence type="ECO:0000256" key="6">
    <source>
        <dbReference type="ARBA" id="ARBA00022840"/>
    </source>
</evidence>
<dbReference type="InterPro" id="IPR004468">
    <property type="entry name" value="CTP_synthase"/>
</dbReference>
<dbReference type="Gene3D" id="3.40.50.880">
    <property type="match status" value="1"/>
</dbReference>
<feature type="region of interest" description="Disordered" evidence="10">
    <location>
        <begin position="223"/>
        <end position="242"/>
    </location>
</feature>
<evidence type="ECO:0000313" key="13">
    <source>
        <dbReference type="Proteomes" id="UP001432322"/>
    </source>
</evidence>
<dbReference type="InterPro" id="IPR033828">
    <property type="entry name" value="GATase1_CTP_Synthase"/>
</dbReference>
<dbReference type="Pfam" id="PF00117">
    <property type="entry name" value="GATase"/>
    <property type="match status" value="1"/>
</dbReference>
<gene>
    <name evidence="12" type="ORF">PFISCL1PPCAC_25421</name>
</gene>
<name>A0AAV5WTX6_9BILA</name>
<dbReference type="GO" id="GO:0005524">
    <property type="term" value="F:ATP binding"/>
    <property type="evidence" value="ECO:0007669"/>
    <property type="project" value="UniProtKB-KW"/>
</dbReference>
<dbReference type="CDD" id="cd01746">
    <property type="entry name" value="GATase1_CTP_Synthase"/>
    <property type="match status" value="1"/>
</dbReference>
<evidence type="ECO:0000259" key="11">
    <source>
        <dbReference type="Pfam" id="PF00117"/>
    </source>
</evidence>
<evidence type="ECO:0000256" key="1">
    <source>
        <dbReference type="ARBA" id="ARBA00005171"/>
    </source>
</evidence>
<dbReference type="GO" id="GO:0019856">
    <property type="term" value="P:pyrimidine nucleobase biosynthetic process"/>
    <property type="evidence" value="ECO:0007669"/>
    <property type="project" value="TreeGrafter"/>
</dbReference>
<dbReference type="PANTHER" id="PTHR11550:SF0">
    <property type="entry name" value="CTP SYNTHASE-RELATED"/>
    <property type="match status" value="1"/>
</dbReference>
<organism evidence="12 13">
    <name type="scientific">Pristionchus fissidentatus</name>
    <dbReference type="NCBI Taxonomy" id="1538716"/>
    <lineage>
        <taxon>Eukaryota</taxon>
        <taxon>Metazoa</taxon>
        <taxon>Ecdysozoa</taxon>
        <taxon>Nematoda</taxon>
        <taxon>Chromadorea</taxon>
        <taxon>Rhabditida</taxon>
        <taxon>Rhabditina</taxon>
        <taxon>Diplogasteromorpha</taxon>
        <taxon>Diplogasteroidea</taxon>
        <taxon>Neodiplogasteridae</taxon>
        <taxon>Pristionchus</taxon>
    </lineage>
</organism>
<dbReference type="GO" id="GO:0003883">
    <property type="term" value="F:CTP synthase activity"/>
    <property type="evidence" value="ECO:0007669"/>
    <property type="project" value="UniProtKB-EC"/>
</dbReference>
<dbReference type="Proteomes" id="UP001432322">
    <property type="component" value="Unassembled WGS sequence"/>
</dbReference>
<evidence type="ECO:0000256" key="10">
    <source>
        <dbReference type="SAM" id="MobiDB-lite"/>
    </source>
</evidence>
<comment type="catalytic activity">
    <reaction evidence="9">
        <text>UTP + L-glutamine + ATP + H2O = CTP + L-glutamate + ADP + phosphate + 2 H(+)</text>
        <dbReference type="Rhea" id="RHEA:26426"/>
        <dbReference type="ChEBI" id="CHEBI:15377"/>
        <dbReference type="ChEBI" id="CHEBI:15378"/>
        <dbReference type="ChEBI" id="CHEBI:29985"/>
        <dbReference type="ChEBI" id="CHEBI:30616"/>
        <dbReference type="ChEBI" id="CHEBI:37563"/>
        <dbReference type="ChEBI" id="CHEBI:43474"/>
        <dbReference type="ChEBI" id="CHEBI:46398"/>
        <dbReference type="ChEBI" id="CHEBI:58359"/>
        <dbReference type="ChEBI" id="CHEBI:456216"/>
        <dbReference type="EC" id="6.3.4.2"/>
    </reaction>
</comment>
<reference evidence="12" key="1">
    <citation type="submission" date="2023-10" db="EMBL/GenBank/DDBJ databases">
        <title>Genome assembly of Pristionchus species.</title>
        <authorList>
            <person name="Yoshida K."/>
            <person name="Sommer R.J."/>
        </authorList>
    </citation>
    <scope>NUCLEOTIDE SEQUENCE</scope>
    <source>
        <strain evidence="12">RS5133</strain>
    </source>
</reference>
<evidence type="ECO:0000313" key="12">
    <source>
        <dbReference type="EMBL" id="GMT34124.1"/>
    </source>
</evidence>
<dbReference type="GO" id="GO:0005737">
    <property type="term" value="C:cytoplasm"/>
    <property type="evidence" value="ECO:0007669"/>
    <property type="project" value="TreeGrafter"/>
</dbReference>
<dbReference type="EMBL" id="BTSY01000006">
    <property type="protein sequence ID" value="GMT34124.1"/>
    <property type="molecule type" value="Genomic_DNA"/>
</dbReference>
<proteinExistence type="inferred from homology"/>
<accession>A0AAV5WTX6</accession>
<keyword evidence="6" id="KW-0067">ATP-binding</keyword>
<keyword evidence="8" id="KW-0665">Pyrimidine biosynthesis</keyword>
<keyword evidence="13" id="KW-1185">Reference proteome</keyword>
<evidence type="ECO:0000256" key="7">
    <source>
        <dbReference type="ARBA" id="ARBA00022962"/>
    </source>
</evidence>
<keyword evidence="7" id="KW-0315">Glutamine amidotransferase</keyword>
<dbReference type="InterPro" id="IPR029062">
    <property type="entry name" value="Class_I_gatase-like"/>
</dbReference>
<dbReference type="PANTHER" id="PTHR11550">
    <property type="entry name" value="CTP SYNTHASE"/>
    <property type="match status" value="1"/>
</dbReference>
<evidence type="ECO:0000256" key="3">
    <source>
        <dbReference type="ARBA" id="ARBA00012291"/>
    </source>
</evidence>
<sequence>MKHWTSEIVRVDNVSEEVTIVLVEKYVRISDAYASINKALHHAAIHCNRKLVLKTLNSELLEEVKEGEEEQAAAAWDLLQSADGIIVPGGFDNRGVEGMINACKFVRENKIPFLGVCLGMQCASIEFARNVLGIEGANSTEMIKEGLTEQQQVVIDMPEHDSRAVGMGGTMRLGLRTTVFLTENCKLRALYGSDEVSERHRHRYEVNPSLVPELSRNGLHFVGMGEDEENSDRVNEKKRREENDLMEKIEKLCERGGDNAVRMEMVELDERDD</sequence>
<feature type="compositionally biased region" description="Basic and acidic residues" evidence="10">
    <location>
        <begin position="231"/>
        <end position="242"/>
    </location>
</feature>
<dbReference type="GO" id="GO:0042802">
    <property type="term" value="F:identical protein binding"/>
    <property type="evidence" value="ECO:0007669"/>
    <property type="project" value="TreeGrafter"/>
</dbReference>
<comment type="caution">
    <text evidence="12">The sequence shown here is derived from an EMBL/GenBank/DDBJ whole genome shotgun (WGS) entry which is preliminary data.</text>
</comment>
<dbReference type="InterPro" id="IPR017926">
    <property type="entry name" value="GATASE"/>
</dbReference>
<comment type="pathway">
    <text evidence="1">Pyrimidine metabolism; CTP biosynthesis via de novo pathway; CTP from UDP: step 2/2.</text>
</comment>